<evidence type="ECO:0000256" key="3">
    <source>
        <dbReference type="ARBA" id="ARBA00023004"/>
    </source>
</evidence>
<dbReference type="InterPro" id="IPR042283">
    <property type="entry name" value="GpdQ_catalytic"/>
</dbReference>
<organism evidence="6">
    <name type="scientific">freshwater metagenome</name>
    <dbReference type="NCBI Taxonomy" id="449393"/>
    <lineage>
        <taxon>unclassified sequences</taxon>
        <taxon>metagenomes</taxon>
        <taxon>ecological metagenomes</taxon>
    </lineage>
</organism>
<evidence type="ECO:0000256" key="2">
    <source>
        <dbReference type="ARBA" id="ARBA00022801"/>
    </source>
</evidence>
<dbReference type="Pfam" id="PF00149">
    <property type="entry name" value="Metallophos"/>
    <property type="match status" value="1"/>
</dbReference>
<dbReference type="GO" id="GO:0004112">
    <property type="term" value="F:cyclic-nucleotide phosphodiesterase activity"/>
    <property type="evidence" value="ECO:0007669"/>
    <property type="project" value="InterPro"/>
</dbReference>
<accession>A0A6J6AL10</accession>
<dbReference type="AlphaFoldDB" id="A0A6J6AL10"/>
<dbReference type="InterPro" id="IPR042281">
    <property type="entry name" value="GpdQ_beta-strand"/>
</dbReference>
<dbReference type="Gene3D" id="3.60.21.40">
    <property type="entry name" value="GpdQ, catalytic alpha/beta sandwich domain"/>
    <property type="match status" value="1"/>
</dbReference>
<dbReference type="EMBL" id="CAFBOK010000027">
    <property type="protein sequence ID" value="CAB4974935.1"/>
    <property type="molecule type" value="Genomic_DNA"/>
</dbReference>
<evidence type="ECO:0000256" key="1">
    <source>
        <dbReference type="ARBA" id="ARBA00022723"/>
    </source>
</evidence>
<dbReference type="InterPro" id="IPR029052">
    <property type="entry name" value="Metallo-depent_PP-like"/>
</dbReference>
<keyword evidence="3" id="KW-0408">Iron</keyword>
<gene>
    <name evidence="7" type="ORF">UFOPK3927_00370</name>
    <name evidence="6" type="ORF">UFOPK4201_00664</name>
</gene>
<evidence type="ECO:0000256" key="4">
    <source>
        <dbReference type="ARBA" id="ARBA00025742"/>
    </source>
</evidence>
<dbReference type="GO" id="GO:0046872">
    <property type="term" value="F:metal ion binding"/>
    <property type="evidence" value="ECO:0007669"/>
    <property type="project" value="UniProtKB-KW"/>
</dbReference>
<sequence length="291" mass="32745">MLIAQISDLHVAEDDNFMRRFVDANEKLATAVAFINSMTRRPDVVIATGDLTDHGRPEQYELLKEILSQLEVRLLLIPGNHDEREPFREMAHSMGASYLPAEGPLHYVVDDLPVRLIGLDSTRDGHHDGEFDTPRLAWLDHVLGQEPERPTLLFLHHPPFETGIWWMDSIGLSGAKEFRDVVTRHPQVRRIISGHLHRPIETNWSSTVVSCCPSTTHQTQCNLDPDHQPVMAAETPALQLHWWNGEAFVSHTTPFEPSAGEINMAALMSDWPSARDRIRQGAPFEKGGALG</sequence>
<feature type="domain" description="Calcineurin-like phosphoesterase" evidence="5">
    <location>
        <begin position="1"/>
        <end position="199"/>
    </location>
</feature>
<keyword evidence="2" id="KW-0378">Hydrolase</keyword>
<dbReference type="CDD" id="cd07402">
    <property type="entry name" value="MPP_GpdQ"/>
    <property type="match status" value="1"/>
</dbReference>
<evidence type="ECO:0000313" key="6">
    <source>
        <dbReference type="EMBL" id="CAB4371175.1"/>
    </source>
</evidence>
<reference evidence="6" key="1">
    <citation type="submission" date="2020-05" db="EMBL/GenBank/DDBJ databases">
        <authorList>
            <person name="Chiriac C."/>
            <person name="Salcher M."/>
            <person name="Ghai R."/>
            <person name="Kavagutti S V."/>
        </authorList>
    </citation>
    <scope>NUCLEOTIDE SEQUENCE</scope>
</reference>
<dbReference type="InterPro" id="IPR050884">
    <property type="entry name" value="CNP_phosphodiesterase-III"/>
</dbReference>
<dbReference type="InterPro" id="IPR004843">
    <property type="entry name" value="Calcineurin-like_PHP"/>
</dbReference>
<dbReference type="InterPro" id="IPR026575">
    <property type="entry name" value="GpdQ/CpdA-like"/>
</dbReference>
<keyword evidence="1" id="KW-0479">Metal-binding</keyword>
<evidence type="ECO:0000259" key="5">
    <source>
        <dbReference type="Pfam" id="PF00149"/>
    </source>
</evidence>
<name>A0A6J6AL10_9ZZZZ</name>
<evidence type="ECO:0000313" key="7">
    <source>
        <dbReference type="EMBL" id="CAB4974935.1"/>
    </source>
</evidence>
<comment type="similarity">
    <text evidence="4">Belongs to the cyclic nucleotide phosphodiesterase class-III family.</text>
</comment>
<dbReference type="SUPFAM" id="SSF56300">
    <property type="entry name" value="Metallo-dependent phosphatases"/>
    <property type="match status" value="1"/>
</dbReference>
<dbReference type="Gene3D" id="3.30.750.180">
    <property type="entry name" value="GpdQ, beta-strand dimerisation domain"/>
    <property type="match status" value="1"/>
</dbReference>
<proteinExistence type="inferred from homology"/>
<dbReference type="PANTHER" id="PTHR42988">
    <property type="entry name" value="PHOSPHOHYDROLASE"/>
    <property type="match status" value="1"/>
</dbReference>
<protein>
    <submittedName>
        <fullName evidence="6">Unannotated protein</fullName>
    </submittedName>
</protein>
<dbReference type="EMBL" id="CAEUNJ010000021">
    <property type="protein sequence ID" value="CAB4371175.1"/>
    <property type="molecule type" value="Genomic_DNA"/>
</dbReference>
<dbReference type="PANTHER" id="PTHR42988:SF2">
    <property type="entry name" value="CYCLIC NUCLEOTIDE PHOSPHODIESTERASE CBUA0032-RELATED"/>
    <property type="match status" value="1"/>
</dbReference>